<protein>
    <submittedName>
        <fullName evidence="2">Uncharacterized protein</fullName>
    </submittedName>
</protein>
<name>A0A377GBI6_9GAMM</name>
<evidence type="ECO:0000313" key="2">
    <source>
        <dbReference type="EMBL" id="STO22166.1"/>
    </source>
</evidence>
<dbReference type="GeneID" id="93294467"/>
<dbReference type="RefSeq" id="WP_019350063.1">
    <property type="nucleotide sequence ID" value="NZ_JAPHOO010000001.1"/>
</dbReference>
<proteinExistence type="predicted"/>
<evidence type="ECO:0000256" key="1">
    <source>
        <dbReference type="SAM" id="MobiDB-lite"/>
    </source>
</evidence>
<gene>
    <name evidence="2" type="ORF">NCTC11370_02251</name>
</gene>
<feature type="compositionally biased region" description="Polar residues" evidence="1">
    <location>
        <begin position="18"/>
        <end position="31"/>
    </location>
</feature>
<evidence type="ECO:0000313" key="3">
    <source>
        <dbReference type="Proteomes" id="UP000254554"/>
    </source>
</evidence>
<dbReference type="EMBL" id="UGGT01000001">
    <property type="protein sequence ID" value="STO22166.1"/>
    <property type="molecule type" value="Genomic_DNA"/>
</dbReference>
<organism evidence="2 3">
    <name type="scientific">Fluoribacter dumoffii</name>
    <dbReference type="NCBI Taxonomy" id="463"/>
    <lineage>
        <taxon>Bacteria</taxon>
        <taxon>Pseudomonadati</taxon>
        <taxon>Pseudomonadota</taxon>
        <taxon>Gammaproteobacteria</taxon>
        <taxon>Legionellales</taxon>
        <taxon>Legionellaceae</taxon>
        <taxon>Fluoribacter</taxon>
    </lineage>
</organism>
<keyword evidence="3" id="KW-1185">Reference proteome</keyword>
<reference evidence="2 3" key="1">
    <citation type="submission" date="2018-06" db="EMBL/GenBank/DDBJ databases">
        <authorList>
            <consortium name="Pathogen Informatics"/>
            <person name="Doyle S."/>
        </authorList>
    </citation>
    <scope>NUCLEOTIDE SEQUENCE [LARGE SCALE GENOMIC DNA]</scope>
    <source>
        <strain evidence="2 3">NCTC11370</strain>
    </source>
</reference>
<feature type="region of interest" description="Disordered" evidence="1">
    <location>
        <begin position="1"/>
        <end position="47"/>
    </location>
</feature>
<dbReference type="Proteomes" id="UP000254554">
    <property type="component" value="Unassembled WGS sequence"/>
</dbReference>
<dbReference type="AlphaFoldDB" id="A0A377GBI6"/>
<accession>A0A377GBI6</accession>
<sequence length="47" mass="4955">MKNKSSNPGKKSDLNKKGSISSPGKSTGTSHHLSDADRKKGGQTSRK</sequence>